<dbReference type="InterPro" id="IPR016181">
    <property type="entry name" value="Acyl_CoA_acyltransferase"/>
</dbReference>
<accession>A0A1Y1Z2Z0</accession>
<keyword evidence="2" id="KW-1185">Reference proteome</keyword>
<sequence length="342" mass="38736">MTIQNSIPITPAAKYLEQIEYPFTDKETETSVFRWLISNLPTSSSLLGVLVRPFATPSQFPNSTEEDGRIPSDCPSGTPLLFTNVQSLITGELSDVGQVGVFLHYFGSSLKVYVSTESVLSFEKHNVQENGYAVFEREEMQTLYDESVRVLTDILDNCFNFRLTGKVGYRIPSFKLSLASSSLPLEGVNVAEKMKHNQELIDDSLSDKDLEQTLEYNKLKFPRAYMDDCAKISHCLRSSRTGQPVSWGMTHGDMAVACLHTLGEYRQRSLGRKVMYELALKHVALHQRHLPYKAGETVYVHADTEIWNEATVEMMHKCGYKNLLTNEWFSVVLDEHIDTAKE</sequence>
<proteinExistence type="predicted"/>
<dbReference type="AlphaFoldDB" id="A0A1Y1Z2Z0"/>
<evidence type="ECO:0000313" key="2">
    <source>
        <dbReference type="Proteomes" id="UP000193498"/>
    </source>
</evidence>
<dbReference type="Proteomes" id="UP000193498">
    <property type="component" value="Unassembled WGS sequence"/>
</dbReference>
<gene>
    <name evidence="1" type="ORF">K493DRAFT_296922</name>
</gene>
<dbReference type="SUPFAM" id="SSF55729">
    <property type="entry name" value="Acyl-CoA N-acyltransferases (Nat)"/>
    <property type="match status" value="1"/>
</dbReference>
<evidence type="ECO:0008006" key="3">
    <source>
        <dbReference type="Google" id="ProtNLM"/>
    </source>
</evidence>
<reference evidence="1 2" key="1">
    <citation type="submission" date="2016-07" db="EMBL/GenBank/DDBJ databases">
        <title>Pervasive Adenine N6-methylation of Active Genes in Fungi.</title>
        <authorList>
            <consortium name="DOE Joint Genome Institute"/>
            <person name="Mondo S.J."/>
            <person name="Dannebaum R.O."/>
            <person name="Kuo R.C."/>
            <person name="Labutti K."/>
            <person name="Haridas S."/>
            <person name="Kuo A."/>
            <person name="Salamov A."/>
            <person name="Ahrendt S.R."/>
            <person name="Lipzen A."/>
            <person name="Sullivan W."/>
            <person name="Andreopoulos W.B."/>
            <person name="Clum A."/>
            <person name="Lindquist E."/>
            <person name="Daum C."/>
            <person name="Ramamoorthy G.K."/>
            <person name="Gryganskyi A."/>
            <person name="Culley D."/>
            <person name="Magnuson J.K."/>
            <person name="James T.Y."/>
            <person name="O'Malley M.A."/>
            <person name="Stajich J.E."/>
            <person name="Spatafora J.W."/>
            <person name="Visel A."/>
            <person name="Grigoriev I.V."/>
        </authorList>
    </citation>
    <scope>NUCLEOTIDE SEQUENCE [LARGE SCALE GENOMIC DNA]</scope>
    <source>
        <strain evidence="1 2">CBS 931.73</strain>
    </source>
</reference>
<name>A0A1Y1Z2Z0_9FUNG</name>
<dbReference type="Gene3D" id="3.40.630.30">
    <property type="match status" value="1"/>
</dbReference>
<protein>
    <recommendedName>
        <fullName evidence="3">FR47-like domain-containing protein</fullName>
    </recommendedName>
</protein>
<organism evidence="1 2">
    <name type="scientific">Basidiobolus meristosporus CBS 931.73</name>
    <dbReference type="NCBI Taxonomy" id="1314790"/>
    <lineage>
        <taxon>Eukaryota</taxon>
        <taxon>Fungi</taxon>
        <taxon>Fungi incertae sedis</taxon>
        <taxon>Zoopagomycota</taxon>
        <taxon>Entomophthoromycotina</taxon>
        <taxon>Basidiobolomycetes</taxon>
        <taxon>Basidiobolales</taxon>
        <taxon>Basidiobolaceae</taxon>
        <taxon>Basidiobolus</taxon>
    </lineage>
</organism>
<evidence type="ECO:0000313" key="1">
    <source>
        <dbReference type="EMBL" id="ORY04648.1"/>
    </source>
</evidence>
<dbReference type="OrthoDB" id="272266at2759"/>
<dbReference type="InParanoid" id="A0A1Y1Z2Z0"/>
<dbReference type="EMBL" id="MCFE01000033">
    <property type="protein sequence ID" value="ORY04648.1"/>
    <property type="molecule type" value="Genomic_DNA"/>
</dbReference>
<comment type="caution">
    <text evidence="1">The sequence shown here is derived from an EMBL/GenBank/DDBJ whole genome shotgun (WGS) entry which is preliminary data.</text>
</comment>